<reference evidence="3 4" key="1">
    <citation type="submission" date="2013-02" db="EMBL/GenBank/DDBJ databases">
        <title>The complete genome sequence of Corynebacterium callunae DSM 20147.</title>
        <authorList>
            <person name="Ruckert C."/>
            <person name="Albersmeier A."/>
            <person name="Kalinowski J."/>
        </authorList>
    </citation>
    <scope>NUCLEOTIDE SEQUENCE [LARGE SCALE GENOMIC DNA]</scope>
    <source>
        <strain evidence="3 4">DSM 20147</strain>
    </source>
</reference>
<dbReference type="SMART" id="SM00829">
    <property type="entry name" value="PKS_ER"/>
    <property type="match status" value="1"/>
</dbReference>
<dbReference type="Pfam" id="PF13602">
    <property type="entry name" value="ADH_zinc_N_2"/>
    <property type="match status" value="1"/>
</dbReference>
<dbReference type="InterPro" id="IPR050700">
    <property type="entry name" value="YIM1/Zinc_Alcohol_DH_Fams"/>
</dbReference>
<dbReference type="InterPro" id="IPR036291">
    <property type="entry name" value="NAD(P)-bd_dom_sf"/>
</dbReference>
<dbReference type="KEGG" id="ccn:H924_00270"/>
<accession>M1UII6</accession>
<dbReference type="InterPro" id="IPR002364">
    <property type="entry name" value="Quin_OxRdtase/zeta-crystal_CS"/>
</dbReference>
<organism evidence="3 4">
    <name type="scientific">Corynebacterium callunae DSM 20147</name>
    <dbReference type="NCBI Taxonomy" id="1121353"/>
    <lineage>
        <taxon>Bacteria</taxon>
        <taxon>Bacillati</taxon>
        <taxon>Actinomycetota</taxon>
        <taxon>Actinomycetes</taxon>
        <taxon>Mycobacteriales</taxon>
        <taxon>Corynebacteriaceae</taxon>
        <taxon>Corynebacterium</taxon>
    </lineage>
</organism>
<feature type="domain" description="Enoyl reductase (ER)" evidence="2">
    <location>
        <begin position="4"/>
        <end position="328"/>
    </location>
</feature>
<name>M1UII6_9CORY</name>
<dbReference type="PANTHER" id="PTHR11695">
    <property type="entry name" value="ALCOHOL DEHYDROGENASE RELATED"/>
    <property type="match status" value="1"/>
</dbReference>
<dbReference type="InterPro" id="IPR011032">
    <property type="entry name" value="GroES-like_sf"/>
</dbReference>
<dbReference type="SUPFAM" id="SSF51735">
    <property type="entry name" value="NAD(P)-binding Rossmann-fold domains"/>
    <property type="match status" value="1"/>
</dbReference>
<dbReference type="RefSeq" id="WP_015649971.1">
    <property type="nucleotide sequence ID" value="NC_020506.1"/>
</dbReference>
<dbReference type="Pfam" id="PF08240">
    <property type="entry name" value="ADH_N"/>
    <property type="match status" value="1"/>
</dbReference>
<evidence type="ECO:0000256" key="1">
    <source>
        <dbReference type="ARBA" id="ARBA00023002"/>
    </source>
</evidence>
<dbReference type="CDD" id="cd05289">
    <property type="entry name" value="MDR_like_2"/>
    <property type="match status" value="1"/>
</dbReference>
<dbReference type="PATRIC" id="fig|1121353.3.peg.61"/>
<dbReference type="eggNOG" id="COG0604">
    <property type="taxonomic scope" value="Bacteria"/>
</dbReference>
<protein>
    <submittedName>
        <fullName evidence="3">Oxidoreductase</fullName>
    </submittedName>
</protein>
<dbReference type="Proteomes" id="UP000011760">
    <property type="component" value="Chromosome"/>
</dbReference>
<evidence type="ECO:0000313" key="4">
    <source>
        <dbReference type="Proteomes" id="UP000011760"/>
    </source>
</evidence>
<keyword evidence="1" id="KW-0560">Oxidoreductase</keyword>
<dbReference type="InterPro" id="IPR013154">
    <property type="entry name" value="ADH-like_N"/>
</dbReference>
<gene>
    <name evidence="3" type="ORF">H924_00270</name>
</gene>
<dbReference type="STRING" id="1121353.H924_00270"/>
<dbReference type="EMBL" id="CP004354">
    <property type="protein sequence ID" value="AGG65514.1"/>
    <property type="molecule type" value="Genomic_DNA"/>
</dbReference>
<dbReference type="Gene3D" id="3.90.180.10">
    <property type="entry name" value="Medium-chain alcohol dehydrogenases, catalytic domain"/>
    <property type="match status" value="1"/>
</dbReference>
<proteinExistence type="predicted"/>
<dbReference type="PANTHER" id="PTHR11695:SF294">
    <property type="entry name" value="RETICULON-4-INTERACTING PROTEIN 1, MITOCHONDRIAL"/>
    <property type="match status" value="1"/>
</dbReference>
<dbReference type="SUPFAM" id="SSF50129">
    <property type="entry name" value="GroES-like"/>
    <property type="match status" value="1"/>
</dbReference>
<dbReference type="Gene3D" id="3.40.50.720">
    <property type="entry name" value="NAD(P)-binding Rossmann-like Domain"/>
    <property type="match status" value="1"/>
</dbReference>
<sequence length="332" mass="35599">MRAFVLSKYQAEVEEQEVPEPTIGEHDVLIAIEAAGLNHLDERIRTGEFKAILPYKMPLILGHDLAGTVLSVGSKVQNFQVGDKVYGRPRDFHIGTFAERIAVNENDIALAPTSITTAEAASLPLVALTAWQALVEIANVQPGHKVLIHAGAGGVGNFAIQLAKHLGAHVATTASAKNKEFLLELGADEVIDYRSQDFSTVLSDFDVVLDTLGGENLLKSLHILRKGGIAVGISGPPTPEFAADAGLNPIVRLATAALSFKTRRRAKQLGVSYQFLFMHASGAQLKKITTLIDDNLIRPVVGETLPFTQIPAALKSLDNSTVRGKTVFSSNL</sequence>
<dbReference type="AlphaFoldDB" id="M1UII6"/>
<dbReference type="GO" id="GO:0008270">
    <property type="term" value="F:zinc ion binding"/>
    <property type="evidence" value="ECO:0007669"/>
    <property type="project" value="InterPro"/>
</dbReference>
<evidence type="ECO:0000313" key="3">
    <source>
        <dbReference type="EMBL" id="AGG65514.1"/>
    </source>
</evidence>
<dbReference type="GO" id="GO:0016491">
    <property type="term" value="F:oxidoreductase activity"/>
    <property type="evidence" value="ECO:0007669"/>
    <property type="project" value="UniProtKB-KW"/>
</dbReference>
<dbReference type="OrthoDB" id="3613651at2"/>
<dbReference type="PROSITE" id="PS01162">
    <property type="entry name" value="QOR_ZETA_CRYSTAL"/>
    <property type="match status" value="1"/>
</dbReference>
<keyword evidence="4" id="KW-1185">Reference proteome</keyword>
<dbReference type="InterPro" id="IPR020843">
    <property type="entry name" value="ER"/>
</dbReference>
<dbReference type="HOGENOM" id="CLU_026673_3_3_11"/>
<evidence type="ECO:0000259" key="2">
    <source>
        <dbReference type="SMART" id="SM00829"/>
    </source>
</evidence>